<keyword evidence="11" id="KW-1185">Reference proteome</keyword>
<evidence type="ECO:0000256" key="4">
    <source>
        <dbReference type="ARBA" id="ARBA00022771"/>
    </source>
</evidence>
<keyword evidence="6" id="KW-0539">Nucleus</keyword>
<keyword evidence="4 7" id="KW-0863">Zinc-finger</keyword>
<dbReference type="SMART" id="SM00355">
    <property type="entry name" value="ZnF_C2H2"/>
    <property type="match status" value="4"/>
</dbReference>
<dbReference type="InterPro" id="IPR013087">
    <property type="entry name" value="Znf_C2H2_type"/>
</dbReference>
<feature type="domain" description="C2H2-type" evidence="9">
    <location>
        <begin position="106"/>
        <end position="133"/>
    </location>
</feature>
<dbReference type="AlphaFoldDB" id="A0A8C4QQQ7"/>
<dbReference type="PROSITE" id="PS50157">
    <property type="entry name" value="ZINC_FINGER_C2H2_2"/>
    <property type="match status" value="4"/>
</dbReference>
<evidence type="ECO:0000256" key="3">
    <source>
        <dbReference type="ARBA" id="ARBA00022737"/>
    </source>
</evidence>
<feature type="domain" description="C2H2-type" evidence="9">
    <location>
        <begin position="190"/>
        <end position="217"/>
    </location>
</feature>
<evidence type="ECO:0000256" key="5">
    <source>
        <dbReference type="ARBA" id="ARBA00022833"/>
    </source>
</evidence>
<dbReference type="GeneTree" id="ENSGT01150000286971"/>
<dbReference type="FunFam" id="3.30.160.60:FF:000358">
    <property type="entry name" value="zinc finger protein 24"/>
    <property type="match status" value="1"/>
</dbReference>
<evidence type="ECO:0000256" key="1">
    <source>
        <dbReference type="ARBA" id="ARBA00004123"/>
    </source>
</evidence>
<dbReference type="PANTHER" id="PTHR24394">
    <property type="entry name" value="ZINC FINGER PROTEIN"/>
    <property type="match status" value="1"/>
</dbReference>
<evidence type="ECO:0000313" key="11">
    <source>
        <dbReference type="Proteomes" id="UP000694388"/>
    </source>
</evidence>
<dbReference type="InterPro" id="IPR036236">
    <property type="entry name" value="Znf_C2H2_sf"/>
</dbReference>
<evidence type="ECO:0000259" key="9">
    <source>
        <dbReference type="PROSITE" id="PS50157"/>
    </source>
</evidence>
<feature type="region of interest" description="Disordered" evidence="8">
    <location>
        <begin position="59"/>
        <end position="83"/>
    </location>
</feature>
<dbReference type="PANTHER" id="PTHR24394:SF29">
    <property type="entry name" value="MYONEURIN"/>
    <property type="match status" value="1"/>
</dbReference>
<feature type="domain" description="C2H2-type" evidence="9">
    <location>
        <begin position="162"/>
        <end position="189"/>
    </location>
</feature>
<organism evidence="10 11">
    <name type="scientific">Eptatretus burgeri</name>
    <name type="common">Inshore hagfish</name>
    <dbReference type="NCBI Taxonomy" id="7764"/>
    <lineage>
        <taxon>Eukaryota</taxon>
        <taxon>Metazoa</taxon>
        <taxon>Chordata</taxon>
        <taxon>Craniata</taxon>
        <taxon>Vertebrata</taxon>
        <taxon>Cyclostomata</taxon>
        <taxon>Myxini</taxon>
        <taxon>Myxiniformes</taxon>
        <taxon>Myxinidae</taxon>
        <taxon>Eptatretinae</taxon>
        <taxon>Eptatretus</taxon>
    </lineage>
</organism>
<dbReference type="FunFam" id="3.30.160.60:FF:000848">
    <property type="entry name" value="Zinc finger protein 35"/>
    <property type="match status" value="1"/>
</dbReference>
<reference evidence="10" key="2">
    <citation type="submission" date="2025-09" db="UniProtKB">
        <authorList>
            <consortium name="Ensembl"/>
        </authorList>
    </citation>
    <scope>IDENTIFICATION</scope>
</reference>
<dbReference type="FunFam" id="3.30.160.60:FF:000512">
    <property type="entry name" value="zinc finger protein 197 isoform X1"/>
    <property type="match status" value="1"/>
</dbReference>
<name>A0A8C4QQQ7_EPTBU</name>
<dbReference type="Gene3D" id="3.30.160.60">
    <property type="entry name" value="Classic Zinc Finger"/>
    <property type="match status" value="4"/>
</dbReference>
<dbReference type="Ensembl" id="ENSEBUT00000019603.1">
    <property type="protein sequence ID" value="ENSEBUP00000019027.1"/>
    <property type="gene ID" value="ENSEBUG00000011861.1"/>
</dbReference>
<reference evidence="10" key="1">
    <citation type="submission" date="2025-08" db="UniProtKB">
        <authorList>
            <consortium name="Ensembl"/>
        </authorList>
    </citation>
    <scope>IDENTIFICATION</scope>
</reference>
<dbReference type="Pfam" id="PF00096">
    <property type="entry name" value="zf-C2H2"/>
    <property type="match status" value="4"/>
</dbReference>
<dbReference type="Proteomes" id="UP000694388">
    <property type="component" value="Unplaced"/>
</dbReference>
<sequence>MAALTAFPFASLQWADIGSCADDVYPVRVGCFQDNVVSVSQETWNGVFVTESHCVDPENVSNAHRTERPGGNAEQRRSRSSTILHKKSVPKWHTASHLQDSASKMYKCSYCQYSGKVKRKLTEHMKLHSTGKLHKCNICGKSFNQSSKVAVHMRTHTGERPYKCVVCGKAFTQSSNLVVHMRTHTGERPYKCSFCGKAYIQLNNMLVHLKSHKKFLPREDNGGGFV</sequence>
<keyword evidence="5" id="KW-0862">Zinc</keyword>
<protein>
    <recommendedName>
        <fullName evidence="9">C2H2-type domain-containing protein</fullName>
    </recommendedName>
</protein>
<dbReference type="PROSITE" id="PS00028">
    <property type="entry name" value="ZINC_FINGER_C2H2_1"/>
    <property type="match status" value="3"/>
</dbReference>
<dbReference type="GO" id="GO:0008270">
    <property type="term" value="F:zinc ion binding"/>
    <property type="evidence" value="ECO:0007669"/>
    <property type="project" value="UniProtKB-KW"/>
</dbReference>
<dbReference type="GO" id="GO:0000981">
    <property type="term" value="F:DNA-binding transcription factor activity, RNA polymerase II-specific"/>
    <property type="evidence" value="ECO:0007669"/>
    <property type="project" value="TreeGrafter"/>
</dbReference>
<evidence type="ECO:0000256" key="6">
    <source>
        <dbReference type="ARBA" id="ARBA00023242"/>
    </source>
</evidence>
<dbReference type="GO" id="GO:0005634">
    <property type="term" value="C:nucleus"/>
    <property type="evidence" value="ECO:0007669"/>
    <property type="project" value="UniProtKB-SubCell"/>
</dbReference>
<dbReference type="SUPFAM" id="SSF57667">
    <property type="entry name" value="beta-beta-alpha zinc fingers"/>
    <property type="match status" value="2"/>
</dbReference>
<evidence type="ECO:0000313" key="10">
    <source>
        <dbReference type="Ensembl" id="ENSEBUP00000019027.1"/>
    </source>
</evidence>
<evidence type="ECO:0000256" key="7">
    <source>
        <dbReference type="PROSITE-ProRule" id="PRU00042"/>
    </source>
</evidence>
<accession>A0A8C4QQQ7</accession>
<evidence type="ECO:0000256" key="8">
    <source>
        <dbReference type="SAM" id="MobiDB-lite"/>
    </source>
</evidence>
<comment type="subcellular location">
    <subcellularLocation>
        <location evidence="1">Nucleus</location>
    </subcellularLocation>
</comment>
<dbReference type="OMA" id="KWHTASH"/>
<evidence type="ECO:0000256" key="2">
    <source>
        <dbReference type="ARBA" id="ARBA00022723"/>
    </source>
</evidence>
<keyword evidence="2" id="KW-0479">Metal-binding</keyword>
<keyword evidence="3" id="KW-0677">Repeat</keyword>
<feature type="domain" description="C2H2-type" evidence="9">
    <location>
        <begin position="134"/>
        <end position="161"/>
    </location>
</feature>
<proteinExistence type="predicted"/>